<dbReference type="PANTHER" id="PTHR15192">
    <property type="entry name" value="PROTEIN CBG05349"/>
    <property type="match status" value="1"/>
</dbReference>
<reference evidence="2 3" key="1">
    <citation type="submission" date="2013-03" db="EMBL/GenBank/DDBJ databases">
        <title>The Genome Sequence of Phialophora europaea CBS 101466.</title>
        <authorList>
            <consortium name="The Broad Institute Genomics Platform"/>
            <person name="Cuomo C."/>
            <person name="de Hoog S."/>
            <person name="Gorbushina A."/>
            <person name="Walker B."/>
            <person name="Young S.K."/>
            <person name="Zeng Q."/>
            <person name="Gargeya S."/>
            <person name="Fitzgerald M."/>
            <person name="Haas B."/>
            <person name="Abouelleil A."/>
            <person name="Allen A.W."/>
            <person name="Alvarado L."/>
            <person name="Arachchi H.M."/>
            <person name="Berlin A.M."/>
            <person name="Chapman S.B."/>
            <person name="Gainer-Dewar J."/>
            <person name="Goldberg J."/>
            <person name="Griggs A."/>
            <person name="Gujja S."/>
            <person name="Hansen M."/>
            <person name="Howarth C."/>
            <person name="Imamovic A."/>
            <person name="Ireland A."/>
            <person name="Larimer J."/>
            <person name="McCowan C."/>
            <person name="Murphy C."/>
            <person name="Pearson M."/>
            <person name="Poon T.W."/>
            <person name="Priest M."/>
            <person name="Roberts A."/>
            <person name="Saif S."/>
            <person name="Shea T."/>
            <person name="Sisk P."/>
            <person name="Sykes S."/>
            <person name="Wortman J."/>
            <person name="Nusbaum C."/>
            <person name="Birren B."/>
        </authorList>
    </citation>
    <scope>NUCLEOTIDE SEQUENCE [LARGE SCALE GENOMIC DNA]</scope>
    <source>
        <strain evidence="2 3">CBS 101466</strain>
    </source>
</reference>
<dbReference type="PANTHER" id="PTHR15192:SF8">
    <property type="entry name" value="FAD_NAD(P)-BINDING DOMAIN-CONTAINING PROTEIN"/>
    <property type="match status" value="1"/>
</dbReference>
<evidence type="ECO:0000313" key="3">
    <source>
        <dbReference type="Proteomes" id="UP000030752"/>
    </source>
</evidence>
<dbReference type="InParanoid" id="W2S3R5"/>
<dbReference type="eggNOG" id="ENOG502QRUQ">
    <property type="taxonomic scope" value="Eukaryota"/>
</dbReference>
<evidence type="ECO:0000256" key="1">
    <source>
        <dbReference type="SAM" id="MobiDB-lite"/>
    </source>
</evidence>
<gene>
    <name evidence="2" type="ORF">HMPREF1541_01746</name>
</gene>
<dbReference type="RefSeq" id="XP_008714325.1">
    <property type="nucleotide sequence ID" value="XM_008716103.1"/>
</dbReference>
<dbReference type="InterPro" id="IPR036188">
    <property type="entry name" value="FAD/NAD-bd_sf"/>
</dbReference>
<evidence type="ECO:0000313" key="2">
    <source>
        <dbReference type="EMBL" id="ETN42589.1"/>
    </source>
</evidence>
<keyword evidence="3" id="KW-1185">Reference proteome</keyword>
<accession>W2S3R5</accession>
<sequence length="518" mass="57273">MARDLPTEVDTLIIGNGPSALILSYILHGHIPFYNVDSPHPDSILHEKLKKSPSLIELDVDYLTEHFLASRYSYSTQALPVNVLLDALIRPYGETEGTATCVKWTYDPARAVSHVIVGNTKEAGGQWVDNPVEASWDIGALSYAGMLSLPGYTFAQHYESRHGQPLPFYMRPTRREVASYFAAYPQQVSISDTVYNGIELSAIVREGSGFYVASHDMRCQRVVLATGIFSEMIPPRPLLQPLKALPSLPTTPTELPLLVIGSGFSAADVIISSNPAQKLIHIFKWDPSNHPSPLRACHSHSYPEYAGVYKRMKLAALSSSTSRDKRPKVSRSKSSTFDLNRNWDLTYEGMPNTEIVSVEMRDDDKTTILSLRNNVGEIFERQVAALAYVVGRRGTMRYLSNNLKDELLPGSSSRDSDLVSGSTFREKAHEDMEVAKDVFIIGSLTGDSLIRFSYGSCAYTAGKIMKRSKDDQIELESSSSDVMSKRSSRGSPLIPPMNGLDGHGSPLVKPMTYETDIP</sequence>
<evidence type="ECO:0008006" key="4">
    <source>
        <dbReference type="Google" id="ProtNLM"/>
    </source>
</evidence>
<dbReference type="STRING" id="1220924.W2S3R5"/>
<dbReference type="HOGENOM" id="CLU_026100_0_0_1"/>
<dbReference type="EMBL" id="KB822718">
    <property type="protein sequence ID" value="ETN42589.1"/>
    <property type="molecule type" value="Genomic_DNA"/>
</dbReference>
<dbReference type="GeneID" id="19969085"/>
<name>W2S3R5_CYPE1</name>
<feature type="region of interest" description="Disordered" evidence="1">
    <location>
        <begin position="470"/>
        <end position="518"/>
    </location>
</feature>
<dbReference type="OrthoDB" id="412005at2759"/>
<dbReference type="AlphaFoldDB" id="W2S3R5"/>
<organism evidence="2 3">
    <name type="scientific">Cyphellophora europaea (strain CBS 101466)</name>
    <name type="common">Phialophora europaea</name>
    <dbReference type="NCBI Taxonomy" id="1220924"/>
    <lineage>
        <taxon>Eukaryota</taxon>
        <taxon>Fungi</taxon>
        <taxon>Dikarya</taxon>
        <taxon>Ascomycota</taxon>
        <taxon>Pezizomycotina</taxon>
        <taxon>Eurotiomycetes</taxon>
        <taxon>Chaetothyriomycetidae</taxon>
        <taxon>Chaetothyriales</taxon>
        <taxon>Cyphellophoraceae</taxon>
        <taxon>Cyphellophora</taxon>
    </lineage>
</organism>
<protein>
    <recommendedName>
        <fullName evidence="4">L-ornithine N(5)-monooxygenase</fullName>
    </recommendedName>
</protein>
<dbReference type="Proteomes" id="UP000030752">
    <property type="component" value="Unassembled WGS sequence"/>
</dbReference>
<dbReference type="Gene3D" id="3.50.50.60">
    <property type="entry name" value="FAD/NAD(P)-binding domain"/>
    <property type="match status" value="1"/>
</dbReference>
<dbReference type="VEuPathDB" id="FungiDB:HMPREF1541_01746"/>
<proteinExistence type="predicted"/>
<dbReference type="InterPro" id="IPR029731">
    <property type="entry name" value="OSGIN1/2"/>
</dbReference>
<dbReference type="SUPFAM" id="SSF51905">
    <property type="entry name" value="FAD/NAD(P)-binding domain"/>
    <property type="match status" value="1"/>
</dbReference>